<dbReference type="Pfam" id="PF00248">
    <property type="entry name" value="Aldo_ket_red"/>
    <property type="match status" value="1"/>
</dbReference>
<dbReference type="PRINTS" id="PR00069">
    <property type="entry name" value="ALDKETRDTASE"/>
</dbReference>
<dbReference type="SUPFAM" id="SSF51430">
    <property type="entry name" value="NAD(P)-linked oxidoreductase"/>
    <property type="match status" value="1"/>
</dbReference>
<gene>
    <name evidence="3" type="ORF">UFOPK1358_00193</name>
    <name evidence="4" type="ORF">UFOPK2766_01869</name>
    <name evidence="5" type="ORF">UFOPK3519_00545</name>
</gene>
<protein>
    <submittedName>
        <fullName evidence="3">Unannotated protein</fullName>
    </submittedName>
</protein>
<dbReference type="EMBL" id="CAEZSF010000009">
    <property type="protein sequence ID" value="CAB4530297.1"/>
    <property type="molecule type" value="Genomic_DNA"/>
</dbReference>
<keyword evidence="1" id="KW-0560">Oxidoreductase</keyword>
<dbReference type="EMBL" id="CAFBMG010000028">
    <property type="protein sequence ID" value="CAB4895384.1"/>
    <property type="molecule type" value="Genomic_DNA"/>
</dbReference>
<dbReference type="InterPro" id="IPR050791">
    <property type="entry name" value="Aldo-Keto_reductase"/>
</dbReference>
<evidence type="ECO:0000256" key="1">
    <source>
        <dbReference type="ARBA" id="ARBA00023002"/>
    </source>
</evidence>
<dbReference type="GO" id="GO:0005737">
    <property type="term" value="C:cytoplasm"/>
    <property type="evidence" value="ECO:0007669"/>
    <property type="project" value="TreeGrafter"/>
</dbReference>
<dbReference type="PROSITE" id="PS00062">
    <property type="entry name" value="ALDOKETO_REDUCTASE_2"/>
    <property type="match status" value="1"/>
</dbReference>
<accession>A0A6J6AV59</accession>
<evidence type="ECO:0000313" key="3">
    <source>
        <dbReference type="EMBL" id="CAB4530297.1"/>
    </source>
</evidence>
<dbReference type="InterPro" id="IPR023210">
    <property type="entry name" value="NADP_OxRdtase_dom"/>
</dbReference>
<dbReference type="EMBL" id="CAEZYU010000105">
    <property type="protein sequence ID" value="CAB4755179.1"/>
    <property type="molecule type" value="Genomic_DNA"/>
</dbReference>
<reference evidence="3" key="1">
    <citation type="submission" date="2020-05" db="EMBL/GenBank/DDBJ databases">
        <authorList>
            <person name="Chiriac C."/>
            <person name="Salcher M."/>
            <person name="Ghai R."/>
            <person name="Kavagutti S V."/>
        </authorList>
    </citation>
    <scope>NUCLEOTIDE SEQUENCE</scope>
</reference>
<proteinExistence type="predicted"/>
<feature type="domain" description="NADP-dependent oxidoreductase" evidence="2">
    <location>
        <begin position="25"/>
        <end position="320"/>
    </location>
</feature>
<dbReference type="InterPro" id="IPR018170">
    <property type="entry name" value="Aldo/ket_reductase_CS"/>
</dbReference>
<dbReference type="Gene3D" id="3.20.20.100">
    <property type="entry name" value="NADP-dependent oxidoreductase domain"/>
    <property type="match status" value="1"/>
</dbReference>
<sequence>MSPASQPDRGSIAIKFTGCTTSVAPLGVGTWAWGDREVWGMGGYDSSLTEASIEQAWEASIAAGVTLFDTAEVYGKGESERIIGKLLAADPERSASLLIATKFLPLPQKPRLHTAMRTAVLGSLERLGLECIDLYQIHGPISLRTHAAMADALARIHAEGLIRAVGVSNYSIREMSSIQAALTARGLCLASNQIEFSPLRRMPETTGLLQACRDLAVIPLAYSPIGQGRLTGKYSAANPPPGKRTFSAHPMERIDLIVEKLRSIGLAHGEKTPSQVALQWIISKGAVPIPGAKNAAQATENAGALGWHLSADEIEAIDALALSGQRTLQQRIWQHG</sequence>
<evidence type="ECO:0000313" key="4">
    <source>
        <dbReference type="EMBL" id="CAB4755179.1"/>
    </source>
</evidence>
<dbReference type="GO" id="GO:0016491">
    <property type="term" value="F:oxidoreductase activity"/>
    <property type="evidence" value="ECO:0007669"/>
    <property type="project" value="UniProtKB-KW"/>
</dbReference>
<dbReference type="PANTHER" id="PTHR43625:SF5">
    <property type="entry name" value="PYRIDOXAL REDUCTASE, CHLOROPLASTIC"/>
    <property type="match status" value="1"/>
</dbReference>
<dbReference type="InterPro" id="IPR020471">
    <property type="entry name" value="AKR"/>
</dbReference>
<organism evidence="3">
    <name type="scientific">freshwater metagenome</name>
    <dbReference type="NCBI Taxonomy" id="449393"/>
    <lineage>
        <taxon>unclassified sequences</taxon>
        <taxon>metagenomes</taxon>
        <taxon>ecological metagenomes</taxon>
    </lineage>
</organism>
<dbReference type="CDD" id="cd19093">
    <property type="entry name" value="AKR_AtPLR-like"/>
    <property type="match status" value="1"/>
</dbReference>
<evidence type="ECO:0000259" key="2">
    <source>
        <dbReference type="Pfam" id="PF00248"/>
    </source>
</evidence>
<dbReference type="InterPro" id="IPR036812">
    <property type="entry name" value="NAD(P)_OxRdtase_dom_sf"/>
</dbReference>
<name>A0A6J6AV59_9ZZZZ</name>
<evidence type="ECO:0000313" key="5">
    <source>
        <dbReference type="EMBL" id="CAB4895384.1"/>
    </source>
</evidence>
<dbReference type="PANTHER" id="PTHR43625">
    <property type="entry name" value="AFLATOXIN B1 ALDEHYDE REDUCTASE"/>
    <property type="match status" value="1"/>
</dbReference>
<dbReference type="AlphaFoldDB" id="A0A6J6AV59"/>